<gene>
    <name evidence="1" type="ORF">D623_10009276</name>
</gene>
<sequence>MGGIINVCAANPPGLLPTSLTVSAAGKLLLPNRVVALRVQMGLLSHRARESYACMATTEWDGMEAH</sequence>
<accession>S7NXT2</accession>
<reference evidence="1 2" key="1">
    <citation type="journal article" date="2013" name="Nat. Commun.">
        <title>Genome analysis reveals insights into physiology and longevity of the Brandt's bat Myotis brandtii.</title>
        <authorList>
            <person name="Seim I."/>
            <person name="Fang X."/>
            <person name="Xiong Z."/>
            <person name="Lobanov A.V."/>
            <person name="Huang Z."/>
            <person name="Ma S."/>
            <person name="Feng Y."/>
            <person name="Turanov A.A."/>
            <person name="Zhu Y."/>
            <person name="Lenz T.L."/>
            <person name="Gerashchenko M.V."/>
            <person name="Fan D."/>
            <person name="Hee Yim S."/>
            <person name="Yao X."/>
            <person name="Jordan D."/>
            <person name="Xiong Y."/>
            <person name="Ma Y."/>
            <person name="Lyapunov A.N."/>
            <person name="Chen G."/>
            <person name="Kulakova O.I."/>
            <person name="Sun Y."/>
            <person name="Lee S.G."/>
            <person name="Bronson R.T."/>
            <person name="Moskalev A.A."/>
            <person name="Sunyaev S.R."/>
            <person name="Zhang G."/>
            <person name="Krogh A."/>
            <person name="Wang J."/>
            <person name="Gladyshev V.N."/>
        </authorList>
    </citation>
    <scope>NUCLEOTIDE SEQUENCE [LARGE SCALE GENOMIC DNA]</scope>
</reference>
<evidence type="ECO:0000313" key="1">
    <source>
        <dbReference type="EMBL" id="EPQ02423.1"/>
    </source>
</evidence>
<keyword evidence="2" id="KW-1185">Reference proteome</keyword>
<evidence type="ECO:0000313" key="2">
    <source>
        <dbReference type="Proteomes" id="UP000052978"/>
    </source>
</evidence>
<organism evidence="1 2">
    <name type="scientific">Myotis brandtii</name>
    <name type="common">Brandt's bat</name>
    <dbReference type="NCBI Taxonomy" id="109478"/>
    <lineage>
        <taxon>Eukaryota</taxon>
        <taxon>Metazoa</taxon>
        <taxon>Chordata</taxon>
        <taxon>Craniata</taxon>
        <taxon>Vertebrata</taxon>
        <taxon>Euteleostomi</taxon>
        <taxon>Mammalia</taxon>
        <taxon>Eutheria</taxon>
        <taxon>Laurasiatheria</taxon>
        <taxon>Chiroptera</taxon>
        <taxon>Yangochiroptera</taxon>
        <taxon>Vespertilionidae</taxon>
        <taxon>Myotis</taxon>
    </lineage>
</organism>
<name>S7NXT2_MYOBR</name>
<proteinExistence type="predicted"/>
<dbReference type="EMBL" id="KE161208">
    <property type="protein sequence ID" value="EPQ02423.1"/>
    <property type="molecule type" value="Genomic_DNA"/>
</dbReference>
<protein>
    <submittedName>
        <fullName evidence="1">Uncharacterized protein</fullName>
    </submittedName>
</protein>
<dbReference type="Proteomes" id="UP000052978">
    <property type="component" value="Unassembled WGS sequence"/>
</dbReference>
<dbReference type="AlphaFoldDB" id="S7NXT2"/>